<feature type="compositionally biased region" description="Polar residues" evidence="1">
    <location>
        <begin position="353"/>
        <end position="364"/>
    </location>
</feature>
<feature type="compositionally biased region" description="Basic and acidic residues" evidence="1">
    <location>
        <begin position="21"/>
        <end position="31"/>
    </location>
</feature>
<organism evidence="2 3">
    <name type="scientific">Cronartium quercuum f. sp. fusiforme G11</name>
    <dbReference type="NCBI Taxonomy" id="708437"/>
    <lineage>
        <taxon>Eukaryota</taxon>
        <taxon>Fungi</taxon>
        <taxon>Dikarya</taxon>
        <taxon>Basidiomycota</taxon>
        <taxon>Pucciniomycotina</taxon>
        <taxon>Pucciniomycetes</taxon>
        <taxon>Pucciniales</taxon>
        <taxon>Coleosporiaceae</taxon>
        <taxon>Cronartium</taxon>
    </lineage>
</organism>
<evidence type="ECO:0000313" key="3">
    <source>
        <dbReference type="Proteomes" id="UP000886653"/>
    </source>
</evidence>
<protein>
    <submittedName>
        <fullName evidence="2">Uncharacterized protein</fullName>
    </submittedName>
</protein>
<gene>
    <name evidence="2" type="ORF">CROQUDRAFT_661812</name>
</gene>
<proteinExistence type="predicted"/>
<feature type="region of interest" description="Disordered" evidence="1">
    <location>
        <begin position="342"/>
        <end position="364"/>
    </location>
</feature>
<evidence type="ECO:0000256" key="1">
    <source>
        <dbReference type="SAM" id="MobiDB-lite"/>
    </source>
</evidence>
<feature type="compositionally biased region" description="Low complexity" evidence="1">
    <location>
        <begin position="234"/>
        <end position="245"/>
    </location>
</feature>
<dbReference type="OrthoDB" id="2504070at2759"/>
<reference evidence="2" key="1">
    <citation type="submission" date="2013-11" db="EMBL/GenBank/DDBJ databases">
        <title>Genome sequence of the fusiform rust pathogen reveals effectors for host alternation and coevolution with pine.</title>
        <authorList>
            <consortium name="DOE Joint Genome Institute"/>
            <person name="Smith K."/>
            <person name="Pendleton A."/>
            <person name="Kubisiak T."/>
            <person name="Anderson C."/>
            <person name="Salamov A."/>
            <person name="Aerts A."/>
            <person name="Riley R."/>
            <person name="Clum A."/>
            <person name="Lindquist E."/>
            <person name="Ence D."/>
            <person name="Campbell M."/>
            <person name="Kronenberg Z."/>
            <person name="Feau N."/>
            <person name="Dhillon B."/>
            <person name="Hamelin R."/>
            <person name="Burleigh J."/>
            <person name="Smith J."/>
            <person name="Yandell M."/>
            <person name="Nelson C."/>
            <person name="Grigoriev I."/>
            <person name="Davis J."/>
        </authorList>
    </citation>
    <scope>NUCLEOTIDE SEQUENCE</scope>
    <source>
        <strain evidence="2">G11</strain>
    </source>
</reference>
<feature type="region of interest" description="Disordered" evidence="1">
    <location>
        <begin position="1"/>
        <end position="84"/>
    </location>
</feature>
<name>A0A9P6NAI7_9BASI</name>
<comment type="caution">
    <text evidence="2">The sequence shown here is derived from an EMBL/GenBank/DDBJ whole genome shotgun (WGS) entry which is preliminary data.</text>
</comment>
<dbReference type="AlphaFoldDB" id="A0A9P6NAI7"/>
<dbReference type="Proteomes" id="UP000886653">
    <property type="component" value="Unassembled WGS sequence"/>
</dbReference>
<evidence type="ECO:0000313" key="2">
    <source>
        <dbReference type="EMBL" id="KAG0142995.1"/>
    </source>
</evidence>
<sequence>MQRRNADGLSRFQLGFPNLASKDEQVEDQARQTKSNPTAKSFAITSSNFFASNHDRRTKGDSNGNDEHPLPPQTRSRKKRPLTRLSDLICPSNELALIKAGRTSAKAPASKDSLSSMAKRALQHITPNKSPVNLSERVEKENAGVNPVSNSTGILKPTNQWMGPLFEKPIDPTRKRAVSRCRLVDLYELHSPMREPTIRPSSHKTPAANLTSILPQSCANASTRDHHTHKRLKPTPLDTTKTLGPSDLSRRNAPESPCPAPKAPPKPFETLMSYSKDLLERANGSASSDAGGKRKRKQVPLSELLPKPVHASDQPRPQYQHLALPPPPVVVAQPTSLVDISPIRKTPRGRAGQSGSNEEGSSWASRARALVKAEKTNWEMWRSDAQRTDGQSCRAHPSKLLTVIANPKLESQTHCRSMIVEGEDEMGKKWTLLLSLINSAVVGAQVGNGTAGAPGPVTTTSAELVGHYRLGACIRVYQPWYVVRESVLVCGRFRVESAPAS</sequence>
<accession>A0A9P6NAI7</accession>
<feature type="region of interest" description="Disordered" evidence="1">
    <location>
        <begin position="281"/>
        <end position="324"/>
    </location>
</feature>
<keyword evidence="3" id="KW-1185">Reference proteome</keyword>
<feature type="compositionally biased region" description="Basic and acidic residues" evidence="1">
    <location>
        <begin position="53"/>
        <end position="69"/>
    </location>
</feature>
<dbReference type="EMBL" id="MU167331">
    <property type="protein sequence ID" value="KAG0142995.1"/>
    <property type="molecule type" value="Genomic_DNA"/>
</dbReference>
<feature type="compositionally biased region" description="Pro residues" evidence="1">
    <location>
        <begin position="256"/>
        <end position="267"/>
    </location>
</feature>
<feature type="compositionally biased region" description="Polar residues" evidence="1">
    <location>
        <begin position="32"/>
        <end position="51"/>
    </location>
</feature>
<feature type="region of interest" description="Disordered" evidence="1">
    <location>
        <begin position="219"/>
        <end position="269"/>
    </location>
</feature>